<dbReference type="PANTHER" id="PTHR44196:SF1">
    <property type="entry name" value="DEHYDROGENASE_REDUCTASE SDR FAMILY MEMBER 7B"/>
    <property type="match status" value="1"/>
</dbReference>
<sequence>MTTTTIDRVVMVVGATSGIGLAVAEQASGRGETVVVVARDPGRVEEVAAGLPGEALGIALDVVDGEAVHAAVETVVRRFGRLDAVVTTAQVMAYGDVEQVPPEIVQRVVDTAVMGTHHLARAVLPVFRSQGGGTLVVVSSLLAEIAVPRMGIYSAAKWGQLGLVRSLQAEVRHERDLHVCLVLPGAIDTPIYHQAATYGGSRGSAPPPVISPESVARTCLAMLERPRRLVHAGPVNRLAVIGFRAMPWVYDRVARPMVDLVALRGPAAEPSAGNVLEPLPRREGLNGGWTFVGRLRRADGRARWRRRSR</sequence>
<reference evidence="5" key="2">
    <citation type="submission" date="2016-10" db="EMBL/GenBank/DDBJ databases">
        <authorList>
            <person name="de Groot N.N."/>
        </authorList>
    </citation>
    <scope>NUCLEOTIDE SEQUENCE [LARGE SCALE GENOMIC DNA]</scope>
    <source>
        <strain evidence="5">DSM 22127</strain>
    </source>
</reference>
<dbReference type="PRINTS" id="PR00081">
    <property type="entry name" value="GDHRDH"/>
</dbReference>
<accession>A0A1H1YJB2</accession>
<dbReference type="Gene3D" id="3.40.50.720">
    <property type="entry name" value="NAD(P)-binding Rossmann-like Domain"/>
    <property type="match status" value="1"/>
</dbReference>
<evidence type="ECO:0000313" key="6">
    <source>
        <dbReference type="Proteomes" id="UP000198859"/>
    </source>
</evidence>
<evidence type="ECO:0000313" key="5">
    <source>
        <dbReference type="EMBL" id="SDT21451.1"/>
    </source>
</evidence>
<dbReference type="Proteomes" id="UP000198859">
    <property type="component" value="Chromosome I"/>
</dbReference>
<keyword evidence="2" id="KW-0560">Oxidoreductase</keyword>
<dbReference type="SUPFAM" id="SSF51735">
    <property type="entry name" value="NAD(P)-binding Rossmann-fold domains"/>
    <property type="match status" value="1"/>
</dbReference>
<evidence type="ECO:0000256" key="1">
    <source>
        <dbReference type="ARBA" id="ARBA00006484"/>
    </source>
</evidence>
<name>A0A1H1YJB2_9ACTN</name>
<dbReference type="GO" id="GO:0016020">
    <property type="term" value="C:membrane"/>
    <property type="evidence" value="ECO:0007669"/>
    <property type="project" value="TreeGrafter"/>
</dbReference>
<dbReference type="STRING" id="642780.SAMN04488570_0002"/>
<feature type="domain" description="Ketoreductase" evidence="3">
    <location>
        <begin position="8"/>
        <end position="190"/>
    </location>
</feature>
<dbReference type="OrthoDB" id="5242868at2"/>
<reference evidence="6" key="1">
    <citation type="submission" date="2016-10" db="EMBL/GenBank/DDBJ databases">
        <authorList>
            <person name="Varghese N."/>
            <person name="Submissions S."/>
        </authorList>
    </citation>
    <scope>NUCLEOTIDE SEQUENCE [LARGE SCALE GENOMIC DNA]</scope>
    <source>
        <strain evidence="6">DSM 22127</strain>
    </source>
</reference>
<dbReference type="Pfam" id="PF00106">
    <property type="entry name" value="adh_short"/>
    <property type="match status" value="1"/>
</dbReference>
<keyword evidence="6" id="KW-1185">Reference proteome</keyword>
<dbReference type="AlphaFoldDB" id="A0A1H1YJB2"/>
<dbReference type="RefSeq" id="WP_091724918.1">
    <property type="nucleotide sequence ID" value="NZ_LT629757.1"/>
</dbReference>
<organism evidence="5 6">
    <name type="scientific">Nocardioides scoriae</name>
    <dbReference type="NCBI Taxonomy" id="642780"/>
    <lineage>
        <taxon>Bacteria</taxon>
        <taxon>Bacillati</taxon>
        <taxon>Actinomycetota</taxon>
        <taxon>Actinomycetes</taxon>
        <taxon>Propionibacteriales</taxon>
        <taxon>Nocardioidaceae</taxon>
        <taxon>Nocardioides</taxon>
    </lineage>
</organism>
<dbReference type="InterPro" id="IPR036291">
    <property type="entry name" value="NAD(P)-bd_dom_sf"/>
</dbReference>
<protein>
    <submittedName>
        <fullName evidence="5">Short-chain dehydrogenase</fullName>
    </submittedName>
</protein>
<comment type="similarity">
    <text evidence="1">Belongs to the short-chain dehydrogenases/reductases (SDR) family.</text>
</comment>
<dbReference type="InterPro" id="IPR002347">
    <property type="entry name" value="SDR_fam"/>
</dbReference>
<dbReference type="SMART" id="SM00822">
    <property type="entry name" value="PKS_KR"/>
    <property type="match status" value="1"/>
</dbReference>
<evidence type="ECO:0000256" key="2">
    <source>
        <dbReference type="ARBA" id="ARBA00023002"/>
    </source>
</evidence>
<gene>
    <name evidence="4" type="ORF">SAMN04488570_0002</name>
    <name evidence="5" type="ORF">SAMN04488570_3868</name>
</gene>
<dbReference type="PANTHER" id="PTHR44196">
    <property type="entry name" value="DEHYDROGENASE/REDUCTASE SDR FAMILY MEMBER 7B"/>
    <property type="match status" value="1"/>
</dbReference>
<dbReference type="EMBL" id="LT629757">
    <property type="protein sequence ID" value="SDT21451.1"/>
    <property type="molecule type" value="Genomic_DNA"/>
</dbReference>
<evidence type="ECO:0000259" key="3">
    <source>
        <dbReference type="SMART" id="SM00822"/>
    </source>
</evidence>
<evidence type="ECO:0000313" key="4">
    <source>
        <dbReference type="EMBL" id="SDR68453.1"/>
    </source>
</evidence>
<dbReference type="GO" id="GO:0016491">
    <property type="term" value="F:oxidoreductase activity"/>
    <property type="evidence" value="ECO:0007669"/>
    <property type="project" value="UniProtKB-KW"/>
</dbReference>
<proteinExistence type="inferred from homology"/>
<dbReference type="EMBL" id="LT629757">
    <property type="protein sequence ID" value="SDR68453.1"/>
    <property type="molecule type" value="Genomic_DNA"/>
</dbReference>
<dbReference type="InterPro" id="IPR057326">
    <property type="entry name" value="KR_dom"/>
</dbReference>